<feature type="transmembrane region" description="Helical" evidence="1">
    <location>
        <begin position="32"/>
        <end position="54"/>
    </location>
</feature>
<proteinExistence type="predicted"/>
<reference evidence="2 3" key="1">
    <citation type="submission" date="2016-11" db="EMBL/GenBank/DDBJ databases">
        <title>complete genome sequence of Bifidobacterium choerinum strain FMB-1.</title>
        <authorList>
            <person name="Park C.-S."/>
            <person name="Jung D.-H."/>
            <person name="Choi D.-S."/>
        </authorList>
    </citation>
    <scope>NUCLEOTIDE SEQUENCE [LARGE SCALE GENOMIC DNA]</scope>
    <source>
        <strain evidence="2 3">FMB-1</strain>
    </source>
</reference>
<evidence type="ECO:0000313" key="3">
    <source>
        <dbReference type="Proteomes" id="UP000229907"/>
    </source>
</evidence>
<organism evidence="2 3">
    <name type="scientific">Bifidobacterium choerinum</name>
    <dbReference type="NCBI Taxonomy" id="35760"/>
    <lineage>
        <taxon>Bacteria</taxon>
        <taxon>Bacillati</taxon>
        <taxon>Actinomycetota</taxon>
        <taxon>Actinomycetes</taxon>
        <taxon>Bifidobacteriales</taxon>
        <taxon>Bifidobacteriaceae</taxon>
        <taxon>Bifidobacterium</taxon>
    </lineage>
</organism>
<evidence type="ECO:0000313" key="2">
    <source>
        <dbReference type="EMBL" id="ATU20310.1"/>
    </source>
</evidence>
<sequence>MARYNYNGSVVRYELTTGGSDPIMPVIGVNGFWNVFTLSALLAGMTLIPGCYAFSGVRRRHGR</sequence>
<dbReference type="KEGG" id="bcho:BcFMB_04510"/>
<evidence type="ECO:0000256" key="1">
    <source>
        <dbReference type="SAM" id="Phobius"/>
    </source>
</evidence>
<keyword evidence="1" id="KW-0812">Transmembrane</keyword>
<dbReference type="Proteomes" id="UP000229907">
    <property type="component" value="Chromosome"/>
</dbReference>
<keyword evidence="1" id="KW-1133">Transmembrane helix</keyword>
<dbReference type="AlphaFoldDB" id="A0A2D3D5U9"/>
<accession>A0A2D3D5U9</accession>
<dbReference type="EMBL" id="CP018044">
    <property type="protein sequence ID" value="ATU20310.1"/>
    <property type="molecule type" value="Genomic_DNA"/>
</dbReference>
<name>A0A2D3D5U9_9BIFI</name>
<keyword evidence="1" id="KW-0472">Membrane</keyword>
<protein>
    <submittedName>
        <fullName evidence="2">Uncharacterized protein</fullName>
    </submittedName>
</protein>
<gene>
    <name evidence="2" type="ORF">BcFMB_04510</name>
</gene>
<dbReference type="RefSeq" id="WP_024540947.1">
    <property type="nucleotide sequence ID" value="NZ_JGYU01000011.1"/>
</dbReference>